<reference evidence="3 4" key="1">
    <citation type="journal article" date="2021" name="Int. J. Syst. Evol. Microbiol.">
        <title>Amazonocrinis nigriterrae gen. nov., sp. nov., Atlanticothrix silvestris gen. nov., sp. nov. and Dendronalium phyllosphericum gen. nov., sp. nov., nostocacean cyanobacteria from Brazilian environments.</title>
        <authorList>
            <person name="Alvarenga D.O."/>
            <person name="Andreote A.P.D."/>
            <person name="Branco L.H.Z."/>
            <person name="Delbaje E."/>
            <person name="Cruz R.B."/>
            <person name="Varani A.M."/>
            <person name="Fiore M.F."/>
        </authorList>
    </citation>
    <scope>NUCLEOTIDE SEQUENCE [LARGE SCALE GENOMIC DNA]</scope>
    <source>
        <strain evidence="3 4">CENA357</strain>
    </source>
</reference>
<feature type="domain" description="YdbS-like PH" evidence="2">
    <location>
        <begin position="43"/>
        <end position="113"/>
    </location>
</feature>
<sequence length="129" mass="14633">MGIREEIYYEGGPHIGDLIINLLIGLTVVGIPLTVGAIVRALWLRYRITDRRISVMGGWRGRDRTDVIYSEVVKIVKVPRGIGLWGDMVLTLRNGSRLEMRAVPNFRETYDYINERVTAKNPLYTGASK</sequence>
<organism evidence="3 4">
    <name type="scientific">Atlanticothrix silvestris CENA357</name>
    <dbReference type="NCBI Taxonomy" id="1725252"/>
    <lineage>
        <taxon>Bacteria</taxon>
        <taxon>Bacillati</taxon>
        <taxon>Cyanobacteriota</taxon>
        <taxon>Cyanophyceae</taxon>
        <taxon>Nostocales</taxon>
        <taxon>Nodulariaceae</taxon>
        <taxon>Atlanticothrix</taxon>
        <taxon>Atlanticothrix silvestris</taxon>
    </lineage>
</organism>
<dbReference type="Pfam" id="PF03703">
    <property type="entry name" value="bPH_2"/>
    <property type="match status" value="1"/>
</dbReference>
<keyword evidence="1" id="KW-0472">Membrane</keyword>
<dbReference type="InterPro" id="IPR005182">
    <property type="entry name" value="YdbS-like_PH"/>
</dbReference>
<keyword evidence="1" id="KW-1133">Transmembrane helix</keyword>
<evidence type="ECO:0000313" key="3">
    <source>
        <dbReference type="EMBL" id="MBH8556303.1"/>
    </source>
</evidence>
<dbReference type="AlphaFoldDB" id="A0A8J7HK43"/>
<evidence type="ECO:0000256" key="1">
    <source>
        <dbReference type="SAM" id="Phobius"/>
    </source>
</evidence>
<dbReference type="EMBL" id="JAECZB010000107">
    <property type="protein sequence ID" value="MBH8556303.1"/>
    <property type="molecule type" value="Genomic_DNA"/>
</dbReference>
<keyword evidence="1" id="KW-0812">Transmembrane</keyword>
<dbReference type="PANTHER" id="PTHR35688">
    <property type="entry name" value="NAD(P)-LINKED OXIDOREDUCTASE SUPERFAMILY PROTEIN"/>
    <property type="match status" value="1"/>
</dbReference>
<dbReference type="PANTHER" id="PTHR35688:SF2">
    <property type="entry name" value="NAD(P)-LINKED OXIDOREDUCTASE SUPERFAMILY PROTEIN"/>
    <property type="match status" value="1"/>
</dbReference>
<proteinExistence type="predicted"/>
<accession>A0A8J7HK43</accession>
<name>A0A8J7HK43_9CYAN</name>
<dbReference type="Proteomes" id="UP000599391">
    <property type="component" value="Unassembled WGS sequence"/>
</dbReference>
<gene>
    <name evidence="3" type="ORF">I8751_29055</name>
</gene>
<comment type="caution">
    <text evidence="3">The sequence shown here is derived from an EMBL/GenBank/DDBJ whole genome shotgun (WGS) entry which is preliminary data.</text>
</comment>
<feature type="transmembrane region" description="Helical" evidence="1">
    <location>
        <begin position="18"/>
        <end position="43"/>
    </location>
</feature>
<keyword evidence="4" id="KW-1185">Reference proteome</keyword>
<dbReference type="RefSeq" id="WP_214442500.1">
    <property type="nucleotide sequence ID" value="NZ_JAECZB010000107.1"/>
</dbReference>
<evidence type="ECO:0000313" key="4">
    <source>
        <dbReference type="Proteomes" id="UP000599391"/>
    </source>
</evidence>
<evidence type="ECO:0000259" key="2">
    <source>
        <dbReference type="Pfam" id="PF03703"/>
    </source>
</evidence>
<protein>
    <submittedName>
        <fullName evidence="3">PH domain-containing protein</fullName>
    </submittedName>
</protein>